<dbReference type="InterPro" id="IPR011990">
    <property type="entry name" value="TPR-like_helical_dom_sf"/>
</dbReference>
<evidence type="ECO:0000256" key="1">
    <source>
        <dbReference type="ARBA" id="ARBA00022729"/>
    </source>
</evidence>
<dbReference type="STRING" id="1465490.SAMN05444277_101148"/>
<dbReference type="Gene3D" id="1.25.40.10">
    <property type="entry name" value="Tetratricopeptide repeat domain"/>
    <property type="match status" value="1"/>
</dbReference>
<name>A0A1I5R9P1_9BACT</name>
<dbReference type="SUPFAM" id="SSF48452">
    <property type="entry name" value="TPR-like"/>
    <property type="match status" value="1"/>
</dbReference>
<dbReference type="Proteomes" id="UP000199031">
    <property type="component" value="Unassembled WGS sequence"/>
</dbReference>
<organism evidence="3 4">
    <name type="scientific">Parafilimonas terrae</name>
    <dbReference type="NCBI Taxonomy" id="1465490"/>
    <lineage>
        <taxon>Bacteria</taxon>
        <taxon>Pseudomonadati</taxon>
        <taxon>Bacteroidota</taxon>
        <taxon>Chitinophagia</taxon>
        <taxon>Chitinophagales</taxon>
        <taxon>Chitinophagaceae</taxon>
        <taxon>Parafilimonas</taxon>
    </lineage>
</organism>
<dbReference type="OrthoDB" id="974255at2"/>
<dbReference type="InterPro" id="IPR013517">
    <property type="entry name" value="FG-GAP"/>
</dbReference>
<dbReference type="EMBL" id="FOXQ01000001">
    <property type="protein sequence ID" value="SFP55252.1"/>
    <property type="molecule type" value="Genomic_DNA"/>
</dbReference>
<gene>
    <name evidence="3" type="ORF">SAMN05444277_101148</name>
</gene>
<dbReference type="Pfam" id="PF13517">
    <property type="entry name" value="FG-GAP_3"/>
    <property type="match status" value="3"/>
</dbReference>
<proteinExistence type="predicted"/>
<dbReference type="InterPro" id="IPR028994">
    <property type="entry name" value="Integrin_alpha_N"/>
</dbReference>
<dbReference type="AlphaFoldDB" id="A0A1I5R9P1"/>
<evidence type="ECO:0000313" key="4">
    <source>
        <dbReference type="Proteomes" id="UP000199031"/>
    </source>
</evidence>
<keyword evidence="1" id="KW-0732">Signal</keyword>
<dbReference type="Gene3D" id="2.130.10.130">
    <property type="entry name" value="Integrin alpha, N-terminal"/>
    <property type="match status" value="2"/>
</dbReference>
<evidence type="ECO:0000313" key="3">
    <source>
        <dbReference type="EMBL" id="SFP55252.1"/>
    </source>
</evidence>
<dbReference type="RefSeq" id="WP_090653505.1">
    <property type="nucleotide sequence ID" value="NZ_FOXQ01000001.1"/>
</dbReference>
<sequence>MHLKRFLYNILLAVIFITYNSCSNTIDSNHEMQALLASVASANAVPANDYASDVKLRHIDSVLNTSDNASLTAVALYSKACISLQAGDEKSSETILNDLLNNQNFHVNQRIVKKELALTYLRMGEKSNCMLNHTGESCIFPVAGQGIHFNKYGSQRAIELYTELLDQKPDDLEARWLLNIAYMTTGQYPQGVPSAYLIKNLDKDSSSVHIKPFTDAAINIGLNTKNMAGGTLVDDLDNDGYLDIVTSSWDLGGHMHYCRNNKNASFSDLSQSSGLEGFTGGLNIMQTDYNNDGLKDIFVLRGAWKGPFGREPNSLLRNNGDGTFTDVTKESGLLSLHPTQTATWNDFNKDGWLDVFIGNESYDPPYDDNACELYINNKNGTFTNVAIQSKVNISAFVKGVTSGDYDNDGWPDIFISTLNNRKVLLKNEGIVNGVVQFKDVTQQAGLTNCTAKTFGTWFWDYDNDGWLDLFVANYDFYNTGAWYAAAEALHLPTGNAAKQYLYHNNHDGTFTDVTEKAGLNKIAFAMGSNFGDLDNDGYPDIYLGTGNPSFESLTSNKLFKNVDGKAFADVTVSARVGNLQKGHGVAFADLDNDGDEDIFIEVGGAYTGDAYQNSLYINPGQNNNNWINISLEGVATNKVAIGARIKVTFKENGVERSVYRDVNSGGSFGAKPLTQHIGIGQATSIESIEIKWPVGDAVQVFNNIKPCTNIHIKQGATSYTTTRLTNCDFLSQEANLIRCGVPLKPSNL</sequence>
<protein>
    <submittedName>
        <fullName evidence="3">Repeat domain-containing protein</fullName>
    </submittedName>
</protein>
<dbReference type="InterPro" id="IPR011519">
    <property type="entry name" value="UnbV_ASPIC"/>
</dbReference>
<reference evidence="3 4" key="1">
    <citation type="submission" date="2016-10" db="EMBL/GenBank/DDBJ databases">
        <authorList>
            <person name="de Groot N.N."/>
        </authorList>
    </citation>
    <scope>NUCLEOTIDE SEQUENCE [LARGE SCALE GENOMIC DNA]</scope>
    <source>
        <strain evidence="3 4">DSM 28286</strain>
    </source>
</reference>
<dbReference type="Pfam" id="PF07593">
    <property type="entry name" value="UnbV_ASPIC"/>
    <property type="match status" value="1"/>
</dbReference>
<dbReference type="SUPFAM" id="SSF69318">
    <property type="entry name" value="Integrin alpha N-terminal domain"/>
    <property type="match status" value="1"/>
</dbReference>
<evidence type="ECO:0000259" key="2">
    <source>
        <dbReference type="Pfam" id="PF07593"/>
    </source>
</evidence>
<dbReference type="PANTHER" id="PTHR16026">
    <property type="entry name" value="CARTILAGE ACIDIC PROTEIN 1"/>
    <property type="match status" value="1"/>
</dbReference>
<keyword evidence="4" id="KW-1185">Reference proteome</keyword>
<dbReference type="InterPro" id="IPR027039">
    <property type="entry name" value="Crtac1"/>
</dbReference>
<accession>A0A1I5R9P1</accession>
<feature type="domain" description="ASPIC/UnbV" evidence="2">
    <location>
        <begin position="640"/>
        <end position="706"/>
    </location>
</feature>
<dbReference type="PANTHER" id="PTHR16026:SF0">
    <property type="entry name" value="CARTILAGE ACIDIC PROTEIN 1"/>
    <property type="match status" value="1"/>
</dbReference>